<dbReference type="RefSeq" id="XP_026084125.1">
    <property type="nucleotide sequence ID" value="XM_026228340.1"/>
</dbReference>
<feature type="region of interest" description="Disordered" evidence="1">
    <location>
        <begin position="75"/>
        <end position="114"/>
    </location>
</feature>
<dbReference type="AlphaFoldDB" id="A0A6P6LHQ8"/>
<sequence>MTSDEIPFSFANEGCGGGNAASLKGQKHPASLQYTQKSIAEEIKWLMQEQDSSSVELPPVKPKKHQQRTEYLRAGHYPEQPHPAELPISSNTEESSELKQNIKAVKQSKVKTQV</sequence>
<evidence type="ECO:0000313" key="3">
    <source>
        <dbReference type="RefSeq" id="XP_026084125.1"/>
    </source>
</evidence>
<organism evidence="2 3">
    <name type="scientific">Carassius auratus</name>
    <name type="common">Goldfish</name>
    <dbReference type="NCBI Taxonomy" id="7957"/>
    <lineage>
        <taxon>Eukaryota</taxon>
        <taxon>Metazoa</taxon>
        <taxon>Chordata</taxon>
        <taxon>Craniata</taxon>
        <taxon>Vertebrata</taxon>
        <taxon>Euteleostomi</taxon>
        <taxon>Actinopterygii</taxon>
        <taxon>Neopterygii</taxon>
        <taxon>Teleostei</taxon>
        <taxon>Ostariophysi</taxon>
        <taxon>Cypriniformes</taxon>
        <taxon>Cyprinidae</taxon>
        <taxon>Cyprininae</taxon>
        <taxon>Carassius</taxon>
    </lineage>
</organism>
<dbReference type="KEGG" id="caua:113059767"/>
<proteinExistence type="predicted"/>
<gene>
    <name evidence="3" type="primary">LOC113059767</name>
</gene>
<protein>
    <submittedName>
        <fullName evidence="3">Centrosomal protein of 162 kDa-like</fullName>
    </submittedName>
</protein>
<evidence type="ECO:0000313" key="2">
    <source>
        <dbReference type="Proteomes" id="UP000515129"/>
    </source>
</evidence>
<dbReference type="Proteomes" id="UP000515129">
    <property type="component" value="Chromosome 41"/>
</dbReference>
<accession>A0A6P6LHQ8</accession>
<feature type="region of interest" description="Disordered" evidence="1">
    <location>
        <begin position="1"/>
        <end position="29"/>
    </location>
</feature>
<evidence type="ECO:0000256" key="1">
    <source>
        <dbReference type="SAM" id="MobiDB-lite"/>
    </source>
</evidence>
<reference evidence="3" key="1">
    <citation type="submission" date="2025-08" db="UniProtKB">
        <authorList>
            <consortium name="RefSeq"/>
        </authorList>
    </citation>
    <scope>IDENTIFICATION</scope>
    <source>
        <strain evidence="3">Wakin</strain>
        <tissue evidence="3">Muscle</tissue>
    </source>
</reference>
<name>A0A6P6LHQ8_CARAU</name>
<dbReference type="GeneID" id="113059767"/>
<keyword evidence="2" id="KW-1185">Reference proteome</keyword>